<dbReference type="Proteomes" id="UP000054564">
    <property type="component" value="Unassembled WGS sequence"/>
</dbReference>
<evidence type="ECO:0000313" key="2">
    <source>
        <dbReference type="Proteomes" id="UP000054564"/>
    </source>
</evidence>
<sequence>MAKRAGCRQAEAFQRTLTRLRSQGRQNRLIPGNNRASHPWSMFFGKLPLVDTPHALP</sequence>
<dbReference type="EMBL" id="AJIL01004906">
    <property type="protein sequence ID" value="KNE87556.1"/>
    <property type="molecule type" value="Genomic_DNA"/>
</dbReference>
<name>A0A0L0UKP4_9BASI</name>
<keyword evidence="2" id="KW-1185">Reference proteome</keyword>
<reference evidence="2" key="1">
    <citation type="submission" date="2014-03" db="EMBL/GenBank/DDBJ databases">
        <title>The Genome Sequence of Puccinia striiformis f. sp. tritici PST-78.</title>
        <authorList>
            <consortium name="The Broad Institute Genome Sequencing Platform"/>
            <person name="Cuomo C."/>
            <person name="Hulbert S."/>
            <person name="Chen X."/>
            <person name="Walker B."/>
            <person name="Young S.K."/>
            <person name="Zeng Q."/>
            <person name="Gargeya S."/>
            <person name="Fitzgerald M."/>
            <person name="Haas B."/>
            <person name="Abouelleil A."/>
            <person name="Alvarado L."/>
            <person name="Arachchi H.M."/>
            <person name="Berlin A.M."/>
            <person name="Chapman S.B."/>
            <person name="Goldberg J."/>
            <person name="Griggs A."/>
            <person name="Gujja S."/>
            <person name="Hansen M."/>
            <person name="Howarth C."/>
            <person name="Imamovic A."/>
            <person name="Larimer J."/>
            <person name="McCowan C."/>
            <person name="Montmayeur A."/>
            <person name="Murphy C."/>
            <person name="Neiman D."/>
            <person name="Pearson M."/>
            <person name="Priest M."/>
            <person name="Roberts A."/>
            <person name="Saif S."/>
            <person name="Shea T."/>
            <person name="Sisk P."/>
            <person name="Sykes S."/>
            <person name="Wortman J."/>
            <person name="Nusbaum C."/>
            <person name="Birren B."/>
        </authorList>
    </citation>
    <scope>NUCLEOTIDE SEQUENCE [LARGE SCALE GENOMIC DNA]</scope>
    <source>
        <strain evidence="2">race PST-78</strain>
    </source>
</reference>
<protein>
    <submittedName>
        <fullName evidence="1">Uncharacterized protein</fullName>
    </submittedName>
</protein>
<organism evidence="1 2">
    <name type="scientific">Puccinia striiformis f. sp. tritici PST-78</name>
    <dbReference type="NCBI Taxonomy" id="1165861"/>
    <lineage>
        <taxon>Eukaryota</taxon>
        <taxon>Fungi</taxon>
        <taxon>Dikarya</taxon>
        <taxon>Basidiomycota</taxon>
        <taxon>Pucciniomycotina</taxon>
        <taxon>Pucciniomycetes</taxon>
        <taxon>Pucciniales</taxon>
        <taxon>Pucciniaceae</taxon>
        <taxon>Puccinia</taxon>
    </lineage>
</organism>
<dbReference type="AlphaFoldDB" id="A0A0L0UKP4"/>
<gene>
    <name evidence="1" type="ORF">PSTG_19059</name>
</gene>
<feature type="non-terminal residue" evidence="1">
    <location>
        <position position="57"/>
    </location>
</feature>
<comment type="caution">
    <text evidence="1">The sequence shown here is derived from an EMBL/GenBank/DDBJ whole genome shotgun (WGS) entry which is preliminary data.</text>
</comment>
<accession>A0A0L0UKP4</accession>
<evidence type="ECO:0000313" key="1">
    <source>
        <dbReference type="EMBL" id="KNE87556.1"/>
    </source>
</evidence>
<proteinExistence type="predicted"/>